<dbReference type="GO" id="GO:0043190">
    <property type="term" value="C:ATP-binding cassette (ABC) transporter complex"/>
    <property type="evidence" value="ECO:0007669"/>
    <property type="project" value="InterPro"/>
</dbReference>
<dbReference type="Pfam" id="PF00496">
    <property type="entry name" value="SBP_bac_5"/>
    <property type="match status" value="1"/>
</dbReference>
<dbReference type="GO" id="GO:0015833">
    <property type="term" value="P:peptide transport"/>
    <property type="evidence" value="ECO:0007669"/>
    <property type="project" value="TreeGrafter"/>
</dbReference>
<evidence type="ECO:0000256" key="3">
    <source>
        <dbReference type="ARBA" id="ARBA00022729"/>
    </source>
</evidence>
<comment type="caution">
    <text evidence="5">The sequence shown here is derived from an EMBL/GenBank/DDBJ whole genome shotgun (WGS) entry which is preliminary data.</text>
</comment>
<dbReference type="SUPFAM" id="SSF53850">
    <property type="entry name" value="Periplasmic binding protein-like II"/>
    <property type="match status" value="1"/>
</dbReference>
<keyword evidence="6" id="KW-1185">Reference proteome</keyword>
<organism evidence="5 6">
    <name type="scientific">Pseudonocardia halophobica</name>
    <dbReference type="NCBI Taxonomy" id="29401"/>
    <lineage>
        <taxon>Bacteria</taxon>
        <taxon>Bacillati</taxon>
        <taxon>Actinomycetota</taxon>
        <taxon>Actinomycetes</taxon>
        <taxon>Pseudonocardiales</taxon>
        <taxon>Pseudonocardiaceae</taxon>
        <taxon>Pseudonocardia</taxon>
    </lineage>
</organism>
<dbReference type="EMBL" id="BSFQ01000005">
    <property type="protein sequence ID" value="GLL10582.1"/>
    <property type="molecule type" value="Genomic_DNA"/>
</dbReference>
<dbReference type="AlphaFoldDB" id="A0A9W6L0A6"/>
<feature type="domain" description="Solute-binding protein family 5" evidence="4">
    <location>
        <begin position="103"/>
        <end position="452"/>
    </location>
</feature>
<dbReference type="InterPro" id="IPR039424">
    <property type="entry name" value="SBP_5"/>
</dbReference>
<accession>A0A9W6L0A6</accession>
<dbReference type="PIRSF" id="PIRSF002741">
    <property type="entry name" value="MppA"/>
    <property type="match status" value="1"/>
</dbReference>
<gene>
    <name evidence="5" type="ORF">GCM10017577_17220</name>
</gene>
<comment type="similarity">
    <text evidence="1">Belongs to the bacterial solute-binding protein 5 family.</text>
</comment>
<evidence type="ECO:0000313" key="6">
    <source>
        <dbReference type="Proteomes" id="UP001143463"/>
    </source>
</evidence>
<evidence type="ECO:0000259" key="4">
    <source>
        <dbReference type="Pfam" id="PF00496"/>
    </source>
</evidence>
<sequence>MRAEMGRGRGRSRTSRRSGWWLAGILALATIVSTACGGAGQSQAASGDWRADADRTGILTVAARLSGGYTSKTYDPIRTVALPDIILGRLIFGTLIDKNPAGEPTPWLVESWSQPDATTLDLKIRPGVTFHDGTVFDAAAVKAGLDRNRGEGSAFVGTLSMISSTEVLDPLTLRVTMSRPAGGNLLLTLSGREGLIPAAASIANPDSMATKPIGAGPFVVEESRQGESVKLRAYPGYYDKDQFLLGGIDMTNVNDDVAARNAVLSGTANFGFVDAEGISALQSSPSTGVEVLPSPAEYFLNLNLGTTEPPISDPLVRRAIYQAINREQITSSVVGVGGQPAWQMFREGEPGNDPALNGKYTYDPQAAKSLLAQAGYPDGFAMKLYTNSSAGPEARTVEVVAANLGEIGIKVEIVTGTDFIQDFAVDHKAPAAMQLWQPRADPTQTFRTLFGDGIQNSGKYRNDQLNNLVLQAQGEADQAQAGAILQQASQIVTDQALSVPIVFIPSRWGHSGKVAFRDGQLVQYGNLGQGVNFSSVYLTR</sequence>
<dbReference type="InterPro" id="IPR000914">
    <property type="entry name" value="SBP_5_dom"/>
</dbReference>
<dbReference type="PANTHER" id="PTHR30290">
    <property type="entry name" value="PERIPLASMIC BINDING COMPONENT OF ABC TRANSPORTER"/>
    <property type="match status" value="1"/>
</dbReference>
<proteinExistence type="inferred from homology"/>
<dbReference type="GO" id="GO:0042597">
    <property type="term" value="C:periplasmic space"/>
    <property type="evidence" value="ECO:0007669"/>
    <property type="project" value="UniProtKB-ARBA"/>
</dbReference>
<dbReference type="Proteomes" id="UP001143463">
    <property type="component" value="Unassembled WGS sequence"/>
</dbReference>
<dbReference type="GO" id="GO:1904680">
    <property type="term" value="F:peptide transmembrane transporter activity"/>
    <property type="evidence" value="ECO:0007669"/>
    <property type="project" value="TreeGrafter"/>
</dbReference>
<evidence type="ECO:0000256" key="1">
    <source>
        <dbReference type="ARBA" id="ARBA00005695"/>
    </source>
</evidence>
<dbReference type="Gene3D" id="3.90.76.10">
    <property type="entry name" value="Dipeptide-binding Protein, Domain 1"/>
    <property type="match status" value="1"/>
</dbReference>
<keyword evidence="2" id="KW-0813">Transport</keyword>
<dbReference type="Gene3D" id="3.40.190.10">
    <property type="entry name" value="Periplasmic binding protein-like II"/>
    <property type="match status" value="1"/>
</dbReference>
<dbReference type="PANTHER" id="PTHR30290:SF9">
    <property type="entry name" value="OLIGOPEPTIDE-BINDING PROTEIN APPA"/>
    <property type="match status" value="1"/>
</dbReference>
<name>A0A9W6L0A6_9PSEU</name>
<keyword evidence="3" id="KW-0732">Signal</keyword>
<reference evidence="5" key="2">
    <citation type="submission" date="2023-01" db="EMBL/GenBank/DDBJ databases">
        <authorList>
            <person name="Sun Q."/>
            <person name="Evtushenko L."/>
        </authorList>
    </citation>
    <scope>NUCLEOTIDE SEQUENCE</scope>
    <source>
        <strain evidence="5">VKM Ac-1069</strain>
    </source>
</reference>
<dbReference type="RefSeq" id="WP_197040468.1">
    <property type="nucleotide sequence ID" value="NZ_BAAAUZ010000002.1"/>
</dbReference>
<reference evidence="5" key="1">
    <citation type="journal article" date="2014" name="Int. J. Syst. Evol. Microbiol.">
        <title>Complete genome sequence of Corynebacterium casei LMG S-19264T (=DSM 44701T), isolated from a smear-ripened cheese.</title>
        <authorList>
            <consortium name="US DOE Joint Genome Institute (JGI-PGF)"/>
            <person name="Walter F."/>
            <person name="Albersmeier A."/>
            <person name="Kalinowski J."/>
            <person name="Ruckert C."/>
        </authorList>
    </citation>
    <scope>NUCLEOTIDE SEQUENCE</scope>
    <source>
        <strain evidence="5">VKM Ac-1069</strain>
    </source>
</reference>
<evidence type="ECO:0000256" key="2">
    <source>
        <dbReference type="ARBA" id="ARBA00022448"/>
    </source>
</evidence>
<evidence type="ECO:0000313" key="5">
    <source>
        <dbReference type="EMBL" id="GLL10582.1"/>
    </source>
</evidence>
<dbReference type="Gene3D" id="3.10.105.10">
    <property type="entry name" value="Dipeptide-binding Protein, Domain 3"/>
    <property type="match status" value="1"/>
</dbReference>
<dbReference type="InterPro" id="IPR030678">
    <property type="entry name" value="Peptide/Ni-bd"/>
</dbReference>
<protein>
    <submittedName>
        <fullName evidence="5">ABC transporter substrate-binding protein</fullName>
    </submittedName>
</protein>